<evidence type="ECO:0000313" key="6">
    <source>
        <dbReference type="Proteomes" id="UP001501116"/>
    </source>
</evidence>
<evidence type="ECO:0000259" key="4">
    <source>
        <dbReference type="Pfam" id="PF00890"/>
    </source>
</evidence>
<dbReference type="Proteomes" id="UP001501116">
    <property type="component" value="Unassembled WGS sequence"/>
</dbReference>
<feature type="domain" description="FAD-dependent oxidoreductase 2 FAD-binding" evidence="4">
    <location>
        <begin position="75"/>
        <end position="170"/>
    </location>
</feature>
<dbReference type="SUPFAM" id="SSF51905">
    <property type="entry name" value="FAD/NAD(P)-binding domain"/>
    <property type="match status" value="1"/>
</dbReference>
<protein>
    <recommendedName>
        <fullName evidence="4">FAD-dependent oxidoreductase 2 FAD-binding domain-containing protein</fullName>
    </recommendedName>
</protein>
<dbReference type="RefSeq" id="WP_344424772.1">
    <property type="nucleotide sequence ID" value="NZ_BAAANN010000023.1"/>
</dbReference>
<comment type="similarity">
    <text evidence="3">Belongs to the flavin-dependent halogenase family. Bacterial tryptophan halogenase subfamily.</text>
</comment>
<proteinExistence type="inferred from homology"/>
<dbReference type="EMBL" id="BAAANN010000023">
    <property type="protein sequence ID" value="GAA1972969.1"/>
    <property type="molecule type" value="Genomic_DNA"/>
</dbReference>
<evidence type="ECO:0000256" key="1">
    <source>
        <dbReference type="ARBA" id="ARBA00022630"/>
    </source>
</evidence>
<dbReference type="PANTHER" id="PTHR43747:SF5">
    <property type="entry name" value="FAD-BINDING DOMAIN-CONTAINING PROTEIN"/>
    <property type="match status" value="1"/>
</dbReference>
<keyword evidence="2" id="KW-0560">Oxidoreductase</keyword>
<dbReference type="InterPro" id="IPR036188">
    <property type="entry name" value="FAD/NAD-bd_sf"/>
</dbReference>
<accession>A0ABN2RQ46</accession>
<dbReference type="InterPro" id="IPR050816">
    <property type="entry name" value="Flavin-dep_Halogenase_NPB"/>
</dbReference>
<reference evidence="5 6" key="1">
    <citation type="journal article" date="2019" name="Int. J. Syst. Evol. Microbiol.">
        <title>The Global Catalogue of Microorganisms (GCM) 10K type strain sequencing project: providing services to taxonomists for standard genome sequencing and annotation.</title>
        <authorList>
            <consortium name="The Broad Institute Genomics Platform"/>
            <consortium name="The Broad Institute Genome Sequencing Center for Infectious Disease"/>
            <person name="Wu L."/>
            <person name="Ma J."/>
        </authorList>
    </citation>
    <scope>NUCLEOTIDE SEQUENCE [LARGE SCALE GENOMIC DNA]</scope>
    <source>
        <strain evidence="5 6">JCM 14545</strain>
    </source>
</reference>
<dbReference type="Pfam" id="PF00890">
    <property type="entry name" value="FAD_binding_2"/>
    <property type="match status" value="1"/>
</dbReference>
<keyword evidence="1" id="KW-0285">Flavoprotein</keyword>
<organism evidence="5 6">
    <name type="scientific">Amycolatopsis minnesotensis</name>
    <dbReference type="NCBI Taxonomy" id="337894"/>
    <lineage>
        <taxon>Bacteria</taxon>
        <taxon>Bacillati</taxon>
        <taxon>Actinomycetota</taxon>
        <taxon>Actinomycetes</taxon>
        <taxon>Pseudonocardiales</taxon>
        <taxon>Pseudonocardiaceae</taxon>
        <taxon>Amycolatopsis</taxon>
    </lineage>
</organism>
<sequence length="402" mass="41050">MAGTEYEVAVAGGGIAGPAVAALLAGRGHHVVLVPGESYDEEWFEMLEPGVERVFGDLGRNLVPDAVAPRGNGEVLIGFGAQRFRPMSYAATGSASRSRHVEGKALSALLVARARERGVEVLDGALATAPLVEDGAAIGFECFVDGQPRVLRARVVVDATGAPGLVPTAMGAASADRGTATTASVRVHEVPPAALPFAEAGPFGYLERLPAGRAWLWYVPSGDAGGGLAFGSLDRDDVPATWPDLLAGTVLGELFGAATPAGAVRTSAVPGFSATVCGRGWIALGDAAGVDPGPLASGASMALLAAQSAVRAIELLVEDPADRAVANTVDRCHREVGAALVAHSAFWIDPARAGESDVDLVRNLASAFGGELAPGMARMRDAFSGLAPLFDVDAPDGYLLAW</sequence>
<dbReference type="Gene3D" id="3.50.50.60">
    <property type="entry name" value="FAD/NAD(P)-binding domain"/>
    <property type="match status" value="1"/>
</dbReference>
<comment type="caution">
    <text evidence="5">The sequence shown here is derived from an EMBL/GenBank/DDBJ whole genome shotgun (WGS) entry which is preliminary data.</text>
</comment>
<dbReference type="PANTHER" id="PTHR43747">
    <property type="entry name" value="FAD-BINDING PROTEIN"/>
    <property type="match status" value="1"/>
</dbReference>
<dbReference type="InterPro" id="IPR003953">
    <property type="entry name" value="FAD-dep_OxRdtase_2_FAD-bd"/>
</dbReference>
<evidence type="ECO:0000313" key="5">
    <source>
        <dbReference type="EMBL" id="GAA1972969.1"/>
    </source>
</evidence>
<name>A0ABN2RQ46_9PSEU</name>
<evidence type="ECO:0000256" key="2">
    <source>
        <dbReference type="ARBA" id="ARBA00023002"/>
    </source>
</evidence>
<keyword evidence="6" id="KW-1185">Reference proteome</keyword>
<evidence type="ECO:0000256" key="3">
    <source>
        <dbReference type="ARBA" id="ARBA00038396"/>
    </source>
</evidence>
<gene>
    <name evidence="5" type="ORF">GCM10009754_54600</name>
</gene>